<dbReference type="SUPFAM" id="SSF100950">
    <property type="entry name" value="NagB/RpiA/CoA transferase-like"/>
    <property type="match status" value="1"/>
</dbReference>
<dbReference type="EMBL" id="FQVM01000001">
    <property type="protein sequence ID" value="SHE31051.1"/>
    <property type="molecule type" value="Genomic_DNA"/>
</dbReference>
<accession>A0A1M4SFT8</accession>
<dbReference type="InterPro" id="IPR036388">
    <property type="entry name" value="WH-like_DNA-bd_sf"/>
</dbReference>
<feature type="domain" description="HTH deoR-type" evidence="3">
    <location>
        <begin position="3"/>
        <end position="58"/>
    </location>
</feature>
<dbReference type="Gene3D" id="1.10.10.10">
    <property type="entry name" value="Winged helix-like DNA-binding domain superfamily/Winged helix DNA-binding domain"/>
    <property type="match status" value="1"/>
</dbReference>
<dbReference type="PROSITE" id="PS51000">
    <property type="entry name" value="HTH_DEOR_2"/>
    <property type="match status" value="1"/>
</dbReference>
<keyword evidence="1" id="KW-0805">Transcription regulation</keyword>
<evidence type="ECO:0000256" key="1">
    <source>
        <dbReference type="ARBA" id="ARBA00023015"/>
    </source>
</evidence>
<dbReference type="PANTHER" id="PTHR30363:SF44">
    <property type="entry name" value="AGA OPERON TRANSCRIPTIONAL REPRESSOR-RELATED"/>
    <property type="match status" value="1"/>
</dbReference>
<name>A0A1M4SFT8_9CLOT</name>
<dbReference type="Pfam" id="PF08220">
    <property type="entry name" value="HTH_DeoR"/>
    <property type="match status" value="1"/>
</dbReference>
<keyword evidence="5" id="KW-1185">Reference proteome</keyword>
<dbReference type="SMART" id="SM01134">
    <property type="entry name" value="DeoRC"/>
    <property type="match status" value="1"/>
</dbReference>
<gene>
    <name evidence="4" type="ORF">SAMN05443638_1018</name>
</gene>
<dbReference type="AlphaFoldDB" id="A0A1M4SFT8"/>
<dbReference type="STRING" id="1533.SAMN05443638_1018"/>
<dbReference type="GO" id="GO:0003700">
    <property type="term" value="F:DNA-binding transcription factor activity"/>
    <property type="evidence" value="ECO:0007669"/>
    <property type="project" value="InterPro"/>
</dbReference>
<dbReference type="InterPro" id="IPR036390">
    <property type="entry name" value="WH_DNA-bd_sf"/>
</dbReference>
<dbReference type="InterPro" id="IPR014036">
    <property type="entry name" value="DeoR-like_C"/>
</dbReference>
<dbReference type="SMART" id="SM00420">
    <property type="entry name" value="HTH_DEOR"/>
    <property type="match status" value="1"/>
</dbReference>
<evidence type="ECO:0000259" key="3">
    <source>
        <dbReference type="PROSITE" id="PS51000"/>
    </source>
</evidence>
<evidence type="ECO:0000313" key="4">
    <source>
        <dbReference type="EMBL" id="SHE31051.1"/>
    </source>
</evidence>
<dbReference type="Proteomes" id="UP000184035">
    <property type="component" value="Unassembled WGS sequence"/>
</dbReference>
<evidence type="ECO:0000256" key="2">
    <source>
        <dbReference type="ARBA" id="ARBA00023163"/>
    </source>
</evidence>
<sequence>MFAEERSQEILNILNKNGKVLVKDLSVKFKVSEGMIRKDLQKLEKHGKLKRTYGGAITNRQIAEKTTISNRKIKNLNKKETISKKALTLIENNDTIFLDISSINLILAKLISKSDKKITLITNMIEIATIFDDTSNVKIICIGGIYDKKLGGIIGSEAIDAILKYRVNKAFIGSCGVNLQDNSISNFDLEEGNTKKAIISSAKVSYLLMEKEKFYYDGIYKFSHLNDIDGIICDAMPEQNICKTLKKYNVSII</sequence>
<dbReference type="Pfam" id="PF00455">
    <property type="entry name" value="DeoRC"/>
    <property type="match status" value="1"/>
</dbReference>
<protein>
    <submittedName>
        <fullName evidence="4">Transcriptional regulator, DeoR family</fullName>
    </submittedName>
</protein>
<reference evidence="4 5" key="1">
    <citation type="submission" date="2016-11" db="EMBL/GenBank/DDBJ databases">
        <authorList>
            <person name="Jaros S."/>
            <person name="Januszkiewicz K."/>
            <person name="Wedrychowicz H."/>
        </authorList>
    </citation>
    <scope>NUCLEOTIDE SEQUENCE [LARGE SCALE GENOMIC DNA]</scope>
    <source>
        <strain evidence="4 5">DSM 2631</strain>
    </source>
</reference>
<dbReference type="InterPro" id="IPR050313">
    <property type="entry name" value="Carb_Metab_HTH_regulators"/>
</dbReference>
<dbReference type="OrthoDB" id="9797223at2"/>
<dbReference type="InterPro" id="IPR001034">
    <property type="entry name" value="DeoR_HTH"/>
</dbReference>
<dbReference type="RefSeq" id="WP_072892183.1">
    <property type="nucleotide sequence ID" value="NZ_FQVM01000001.1"/>
</dbReference>
<keyword evidence="2" id="KW-0804">Transcription</keyword>
<dbReference type="InterPro" id="IPR037171">
    <property type="entry name" value="NagB/RpiA_transferase-like"/>
</dbReference>
<evidence type="ECO:0000313" key="5">
    <source>
        <dbReference type="Proteomes" id="UP000184035"/>
    </source>
</evidence>
<dbReference type="SUPFAM" id="SSF46785">
    <property type="entry name" value="Winged helix' DNA-binding domain"/>
    <property type="match status" value="1"/>
</dbReference>
<organism evidence="4 5">
    <name type="scientific">Clostridium fallax</name>
    <dbReference type="NCBI Taxonomy" id="1533"/>
    <lineage>
        <taxon>Bacteria</taxon>
        <taxon>Bacillati</taxon>
        <taxon>Bacillota</taxon>
        <taxon>Clostridia</taxon>
        <taxon>Eubacteriales</taxon>
        <taxon>Clostridiaceae</taxon>
        <taxon>Clostridium</taxon>
    </lineage>
</organism>
<proteinExistence type="predicted"/>
<dbReference type="PANTHER" id="PTHR30363">
    <property type="entry name" value="HTH-TYPE TRANSCRIPTIONAL REGULATOR SRLR-RELATED"/>
    <property type="match status" value="1"/>
</dbReference>